<dbReference type="Proteomes" id="UP000482155">
    <property type="component" value="Unassembled WGS sequence"/>
</dbReference>
<reference evidence="1 2" key="1">
    <citation type="submission" date="2020-02" db="EMBL/GenBank/DDBJ databases">
        <authorList>
            <person name="Kim M.K."/>
        </authorList>
    </citation>
    <scope>NUCLEOTIDE SEQUENCE [LARGE SCALE GENOMIC DNA]</scope>
    <source>
        <strain evidence="1 2">17J57-3</strain>
    </source>
</reference>
<gene>
    <name evidence="1" type="ORF">G3574_07645</name>
</gene>
<evidence type="ECO:0000313" key="2">
    <source>
        <dbReference type="Proteomes" id="UP000482155"/>
    </source>
</evidence>
<accession>A0A6B3SJH2</accession>
<feature type="non-terminal residue" evidence="1">
    <location>
        <position position="1"/>
    </location>
</feature>
<dbReference type="EMBL" id="JAAIVB010000022">
    <property type="protein sequence ID" value="NEX60947.1"/>
    <property type="molecule type" value="Genomic_DNA"/>
</dbReference>
<keyword evidence="2" id="KW-1185">Reference proteome</keyword>
<protein>
    <submittedName>
        <fullName evidence="1">IS66 family transposase</fullName>
    </submittedName>
</protein>
<sequence length="58" mass="6439">IWRKISFGTQSPRGSRYVERIMTVAGSCRLQGRNVLCFLTRAIQAHWGHGTAPSLVPA</sequence>
<dbReference type="AlphaFoldDB" id="A0A6B3SJH2"/>
<comment type="caution">
    <text evidence="1">The sequence shown here is derived from an EMBL/GenBank/DDBJ whole genome shotgun (WGS) entry which is preliminary data.</text>
</comment>
<evidence type="ECO:0000313" key="1">
    <source>
        <dbReference type="EMBL" id="NEX60947.1"/>
    </source>
</evidence>
<proteinExistence type="predicted"/>
<name>A0A6B3SJH2_9BURK</name>
<organism evidence="1 2">
    <name type="scientific">Noviherbaspirillum galbum</name>
    <dbReference type="NCBI Taxonomy" id="2709383"/>
    <lineage>
        <taxon>Bacteria</taxon>
        <taxon>Pseudomonadati</taxon>
        <taxon>Pseudomonadota</taxon>
        <taxon>Betaproteobacteria</taxon>
        <taxon>Burkholderiales</taxon>
        <taxon>Oxalobacteraceae</taxon>
        <taxon>Noviherbaspirillum</taxon>
    </lineage>
</organism>